<dbReference type="NCBIfam" id="TIGR01200">
    <property type="entry name" value="GLPGLI"/>
    <property type="match status" value="1"/>
</dbReference>
<dbReference type="Proteomes" id="UP000488936">
    <property type="component" value="Unassembled WGS sequence"/>
</dbReference>
<organism evidence="1 2">
    <name type="scientific">Myroides pelagicus</name>
    <dbReference type="NCBI Taxonomy" id="270914"/>
    <lineage>
        <taxon>Bacteria</taxon>
        <taxon>Pseudomonadati</taxon>
        <taxon>Bacteroidota</taxon>
        <taxon>Flavobacteriia</taxon>
        <taxon>Flavobacteriales</taxon>
        <taxon>Flavobacteriaceae</taxon>
        <taxon>Myroides</taxon>
    </lineage>
</organism>
<sequence length="237" mass="27502">MKYITILFLAFTSICFSQKTNIAYYKVKYLFNDENLENSSPYSSYLSKAKDYEEAVELKLLFNKERASFEMSTNNRNSQNKLAFSLCGCDKTIYSNVTNKTIKYYNKGSAPMNILENRYLLVNTLFADWTLDNEQLKINGFTAYKATRTKIDVKGKPILVTAWYAPEFPYPFGPLTYSGLPGLIIQVQENNKMFTLSKIEFNKDITIEQEPTKGEVLSEEDFNKLQYQTYLNMSRKN</sequence>
<protein>
    <submittedName>
        <fullName evidence="1">GLPGLI family protein</fullName>
    </submittedName>
</protein>
<dbReference type="Pfam" id="PF09697">
    <property type="entry name" value="Porph_ging"/>
    <property type="match status" value="1"/>
</dbReference>
<reference evidence="1 2" key="1">
    <citation type="journal article" date="2006" name="Int. J. Syst. Evol. Microbiol.">
        <title>Myroides pelagicus sp. nov., isolated from seawater in Thailand.</title>
        <authorList>
            <person name="Yoon J."/>
            <person name="Maneerat S."/>
            <person name="Kawai F."/>
            <person name="Yokota A."/>
        </authorList>
    </citation>
    <scope>NUCLEOTIDE SEQUENCE [LARGE SCALE GENOMIC DNA]</scope>
    <source>
        <strain evidence="1 2">SM1T</strain>
    </source>
</reference>
<proteinExistence type="predicted"/>
<dbReference type="EMBL" id="WMJY01000014">
    <property type="protein sequence ID" value="MTH29835.1"/>
    <property type="molecule type" value="Genomic_DNA"/>
</dbReference>
<gene>
    <name evidence="1" type="ORF">GJV77_07870</name>
</gene>
<dbReference type="OrthoDB" id="713598at2"/>
<keyword evidence="2" id="KW-1185">Reference proteome</keyword>
<name>A0A7K1GLR7_9FLAO</name>
<evidence type="ECO:0000313" key="2">
    <source>
        <dbReference type="Proteomes" id="UP000488936"/>
    </source>
</evidence>
<dbReference type="AlphaFoldDB" id="A0A7K1GLR7"/>
<accession>A0A7K1GLR7</accession>
<comment type="caution">
    <text evidence="1">The sequence shown here is derived from an EMBL/GenBank/DDBJ whole genome shotgun (WGS) entry which is preliminary data.</text>
</comment>
<dbReference type="InterPro" id="IPR005901">
    <property type="entry name" value="GLPGLI"/>
</dbReference>
<dbReference type="RefSeq" id="WP_155035827.1">
    <property type="nucleotide sequence ID" value="NZ_JAYMMG010000004.1"/>
</dbReference>
<evidence type="ECO:0000313" key="1">
    <source>
        <dbReference type="EMBL" id="MTH29835.1"/>
    </source>
</evidence>